<dbReference type="CDD" id="cd18873">
    <property type="entry name" value="NUDIX_NadM_like"/>
    <property type="match status" value="1"/>
</dbReference>
<feature type="domain" description="Nudix hydrolase" evidence="1">
    <location>
        <begin position="9"/>
        <end position="142"/>
    </location>
</feature>
<protein>
    <recommendedName>
        <fullName evidence="1">Nudix hydrolase domain-containing protein</fullName>
    </recommendedName>
</protein>
<dbReference type="InterPro" id="IPR036388">
    <property type="entry name" value="WH-like_DNA-bd_sf"/>
</dbReference>
<dbReference type="KEGG" id="saal:L336_0195"/>
<dbReference type="InterPro" id="IPR015797">
    <property type="entry name" value="NUDIX_hydrolase-like_dom_sf"/>
</dbReference>
<dbReference type="PANTHER" id="PTHR43736">
    <property type="entry name" value="ADP-RIBOSE PYROPHOSPHATASE"/>
    <property type="match status" value="1"/>
</dbReference>
<sequence>MKYSSPYVPPTLTVDAVIFQLHGDKLEVLLTQRESDPFKGEWALPGGYNAVGSTTIEALTEIVLRKTGVDLDNDLAYIEQLYTFDTVARDPRGHAVSVTYMGCSRAITLGTGSQHAEFFPVDRLPNLAYDHASIITYAQERLAAKLTYTNAVSGLLDKKFTLSQLQTAYEAVMGRLLDKRNFRKKFLTLNLIHETPDTWRDGAHRPAKLYAFNSSSLEVLSRSFD</sequence>
<dbReference type="SUPFAM" id="SSF46785">
    <property type="entry name" value="Winged helix' DNA-binding domain"/>
    <property type="match status" value="1"/>
</dbReference>
<dbReference type="Proteomes" id="UP000013893">
    <property type="component" value="Chromosome"/>
</dbReference>
<dbReference type="Pfam" id="PF21906">
    <property type="entry name" value="WHD_NrtR"/>
    <property type="match status" value="1"/>
</dbReference>
<dbReference type="InterPro" id="IPR000086">
    <property type="entry name" value="NUDIX_hydrolase_dom"/>
</dbReference>
<keyword evidence="3" id="KW-1185">Reference proteome</keyword>
<name>R4PM19_9BACT</name>
<dbReference type="InterPro" id="IPR036390">
    <property type="entry name" value="WH_DNA-bd_sf"/>
</dbReference>
<reference evidence="2 3" key="1">
    <citation type="journal article" date="2013" name="Nat. Biotechnol.">
        <title>Genome sequences of rare, uncultured bacteria obtained by differential coverage binning of multiple metagenomes.</title>
        <authorList>
            <person name="Albertsen M."/>
            <person name="Hugenholtz P."/>
            <person name="Skarshewski A."/>
            <person name="Nielsen K.L."/>
            <person name="Tyson G.W."/>
            <person name="Nielsen P.H."/>
        </authorList>
    </citation>
    <scope>NUCLEOTIDE SEQUENCE [LARGE SCALE GENOMIC DNA]</scope>
    <source>
        <strain evidence="2">TM71</strain>
    </source>
</reference>
<dbReference type="PROSITE" id="PS51462">
    <property type="entry name" value="NUDIX"/>
    <property type="match status" value="1"/>
</dbReference>
<dbReference type="PANTHER" id="PTHR43736:SF4">
    <property type="entry name" value="SLR1690 PROTEIN"/>
    <property type="match status" value="1"/>
</dbReference>
<evidence type="ECO:0000313" key="2">
    <source>
        <dbReference type="EMBL" id="AGL61904.1"/>
    </source>
</evidence>
<dbReference type="InterPro" id="IPR054105">
    <property type="entry name" value="WHD_NrtR"/>
</dbReference>
<organism evidence="2 3">
    <name type="scientific">Candidatus Saccharimonas aalborgensis</name>
    <dbReference type="NCBI Taxonomy" id="1332188"/>
    <lineage>
        <taxon>Bacteria</taxon>
        <taxon>Candidatus Saccharimonadota</taxon>
        <taxon>Candidatus Saccharimonadia</taxon>
        <taxon>Candidatus Saccharimonadales</taxon>
        <taxon>Candidatus Saccharimonadaceae</taxon>
        <taxon>Candidatus Saccharimonas</taxon>
    </lineage>
</organism>
<dbReference type="AlphaFoldDB" id="R4PM19"/>
<proteinExistence type="predicted"/>
<dbReference type="OrthoDB" id="9786141at2"/>
<dbReference type="Gene3D" id="3.90.79.10">
    <property type="entry name" value="Nucleoside Triphosphate Pyrophosphohydrolase"/>
    <property type="match status" value="1"/>
</dbReference>
<dbReference type="Gene3D" id="1.10.10.10">
    <property type="entry name" value="Winged helix-like DNA-binding domain superfamily/Winged helix DNA-binding domain"/>
    <property type="match status" value="1"/>
</dbReference>
<evidence type="ECO:0000313" key="3">
    <source>
        <dbReference type="Proteomes" id="UP000013893"/>
    </source>
</evidence>
<dbReference type="PATRIC" id="fig|1332188.3.peg.195"/>
<evidence type="ECO:0000259" key="1">
    <source>
        <dbReference type="PROSITE" id="PS51462"/>
    </source>
</evidence>
<dbReference type="HOGENOM" id="CLU_037162_3_1_0"/>
<dbReference type="STRING" id="1332188.L336_0195"/>
<gene>
    <name evidence="2" type="ORF">L336_0195</name>
</gene>
<dbReference type="SUPFAM" id="SSF55811">
    <property type="entry name" value="Nudix"/>
    <property type="match status" value="1"/>
</dbReference>
<accession>R4PM19</accession>
<dbReference type="RefSeq" id="WP_015641354.1">
    <property type="nucleotide sequence ID" value="NC_021219.1"/>
</dbReference>
<dbReference type="Pfam" id="PF00293">
    <property type="entry name" value="NUDIX"/>
    <property type="match status" value="1"/>
</dbReference>
<dbReference type="EMBL" id="CP005957">
    <property type="protein sequence ID" value="AGL61904.1"/>
    <property type="molecule type" value="Genomic_DNA"/>
</dbReference>